<evidence type="ECO:0000256" key="1">
    <source>
        <dbReference type="SAM" id="SignalP"/>
    </source>
</evidence>
<feature type="chain" id="PRO_5046584913" description="Outer membrane protein" evidence="1">
    <location>
        <begin position="21"/>
        <end position="432"/>
    </location>
</feature>
<organism evidence="2 3">
    <name type="scientific">Segatella cerevisiae</name>
    <dbReference type="NCBI Taxonomy" id="2053716"/>
    <lineage>
        <taxon>Bacteria</taxon>
        <taxon>Pseudomonadati</taxon>
        <taxon>Bacteroidota</taxon>
        <taxon>Bacteroidia</taxon>
        <taxon>Bacteroidales</taxon>
        <taxon>Prevotellaceae</taxon>
        <taxon>Segatella</taxon>
    </lineage>
</organism>
<dbReference type="SUPFAM" id="SSF56935">
    <property type="entry name" value="Porins"/>
    <property type="match status" value="1"/>
</dbReference>
<evidence type="ECO:0000313" key="2">
    <source>
        <dbReference type="EMBL" id="MCO6025821.1"/>
    </source>
</evidence>
<comment type="caution">
    <text evidence="2">The sequence shown here is derived from an EMBL/GenBank/DDBJ whole genome shotgun (WGS) entry which is preliminary data.</text>
</comment>
<accession>A0ABT1BXK6</accession>
<sequence>MKKLILAVILLTAISPSVWAQSGTNSPYSAYGLGEMSEQTTGFNRGMNGVALGFREHNQVNYLNPASYSAIDSLSFIFDMGLSGQLTRFKEAGKSLNAKNADLEYVVAGFRAFRHVGVSFGLVPFTNVGYDYTLTGNTGEASNTTYTNTYNGSGGIHQVYLGFGWEPFKGFAFGVNGSYLWGDYSRGISNAYSDAYVNTLTRNYSADVKSYKLDFGLQYSHQLTKKDALTVGLTYSPGHNIDGRPNVIVTSTNSQTGVSDADTLGGKSLHLDIPDMYGAGLMWNHNNQWKIGLDYTLQKWGKLNFPMLNESQSSTSYVMQSGVLKDRQKMTLGGEYCYSERDRRFFRRMRYRAGVSYATPYTTINGADGPKEYSASLGFGIPIINSINNRSFLNVSAQWVHRMATGLITENTFRINIGITFNERWFQKFKVE</sequence>
<evidence type="ECO:0008006" key="4">
    <source>
        <dbReference type="Google" id="ProtNLM"/>
    </source>
</evidence>
<keyword evidence="3" id="KW-1185">Reference proteome</keyword>
<reference evidence="2 3" key="1">
    <citation type="submission" date="2022-06" db="EMBL/GenBank/DDBJ databases">
        <title>A taxonomic note on the genus Prevotella: Description of four novel genera and emended description of the genera Hallella and Xylanibacter.</title>
        <authorList>
            <person name="Hitch T.C.A."/>
        </authorList>
    </citation>
    <scope>NUCLEOTIDE SEQUENCE [LARGE SCALE GENOMIC DNA]</scope>
    <source>
        <strain evidence="2 3">DSM 100619</strain>
    </source>
</reference>
<dbReference type="Proteomes" id="UP001204015">
    <property type="component" value="Unassembled WGS sequence"/>
</dbReference>
<name>A0ABT1BXK6_9BACT</name>
<dbReference type="Gene3D" id="2.40.160.60">
    <property type="entry name" value="Outer membrane protein transport protein (OMPP1/FadL/TodX)"/>
    <property type="match status" value="1"/>
</dbReference>
<evidence type="ECO:0000313" key="3">
    <source>
        <dbReference type="Proteomes" id="UP001204015"/>
    </source>
</evidence>
<proteinExistence type="predicted"/>
<keyword evidence="1" id="KW-0732">Signal</keyword>
<dbReference type="EMBL" id="JAMXLY010000029">
    <property type="protein sequence ID" value="MCO6025821.1"/>
    <property type="molecule type" value="Genomic_DNA"/>
</dbReference>
<dbReference type="RefSeq" id="WP_252761176.1">
    <property type="nucleotide sequence ID" value="NZ_JAMXLY010000029.1"/>
</dbReference>
<protein>
    <recommendedName>
        <fullName evidence="4">Outer membrane protein</fullName>
    </recommendedName>
</protein>
<feature type="signal peptide" evidence="1">
    <location>
        <begin position="1"/>
        <end position="20"/>
    </location>
</feature>
<gene>
    <name evidence="2" type="ORF">NG821_08225</name>
</gene>